<evidence type="ECO:0000256" key="2">
    <source>
        <dbReference type="ARBA" id="ARBA00004496"/>
    </source>
</evidence>
<evidence type="ECO:0000256" key="13">
    <source>
        <dbReference type="ARBA" id="ARBA00022990"/>
    </source>
</evidence>
<evidence type="ECO:0000256" key="18">
    <source>
        <dbReference type="ARBA" id="ARBA00053825"/>
    </source>
</evidence>
<dbReference type="GO" id="GO:0045719">
    <property type="term" value="P:negative regulation of glycogen biosynthetic process"/>
    <property type="evidence" value="ECO:0007669"/>
    <property type="project" value="TreeGrafter"/>
</dbReference>
<evidence type="ECO:0000256" key="9">
    <source>
        <dbReference type="ARBA" id="ARBA00022737"/>
    </source>
</evidence>
<dbReference type="InterPro" id="IPR000719">
    <property type="entry name" value="Prot_kinase_dom"/>
</dbReference>
<dbReference type="Gene3D" id="1.10.510.10">
    <property type="entry name" value="Transferase(Phosphotransferase) domain 1"/>
    <property type="match status" value="1"/>
</dbReference>
<dbReference type="Gene3D" id="3.30.200.20">
    <property type="entry name" value="Phosphorylase Kinase, domain 1"/>
    <property type="match status" value="1"/>
</dbReference>
<evidence type="ECO:0000256" key="3">
    <source>
        <dbReference type="ARBA" id="ARBA00006692"/>
    </source>
</evidence>
<evidence type="ECO:0000256" key="8">
    <source>
        <dbReference type="ARBA" id="ARBA00022679"/>
    </source>
</evidence>
<dbReference type="FunFam" id="1.10.510.10:FF:000351">
    <property type="entry name" value="PAS domain-containing serine/threonine-protein kinase"/>
    <property type="match status" value="1"/>
</dbReference>
<dbReference type="SUPFAM" id="SSF55785">
    <property type="entry name" value="PYP-like sensor domain (PAS domain)"/>
    <property type="match status" value="1"/>
</dbReference>
<dbReference type="InterPro" id="IPR017441">
    <property type="entry name" value="Protein_kinase_ATP_BS"/>
</dbReference>
<evidence type="ECO:0000256" key="14">
    <source>
        <dbReference type="ARBA" id="ARBA00023121"/>
    </source>
</evidence>
<evidence type="ECO:0000256" key="19">
    <source>
        <dbReference type="ARBA" id="ARBA00071822"/>
    </source>
</evidence>
<evidence type="ECO:0000313" key="24">
    <source>
        <dbReference type="Proteomes" id="UP000261540"/>
    </source>
</evidence>
<keyword evidence="11" id="KW-0418">Kinase</keyword>
<dbReference type="KEGG" id="pki:111847411"/>
<dbReference type="InterPro" id="IPR035965">
    <property type="entry name" value="PAS-like_dom_sf"/>
</dbReference>
<feature type="binding site" evidence="20">
    <location>
        <position position="930"/>
    </location>
    <ligand>
        <name>ATP</name>
        <dbReference type="ChEBI" id="CHEBI:30616"/>
    </ligand>
</feature>
<evidence type="ECO:0000256" key="20">
    <source>
        <dbReference type="PROSITE-ProRule" id="PRU10141"/>
    </source>
</evidence>
<dbReference type="OrthoDB" id="10252171at2759"/>
<dbReference type="AlphaFoldDB" id="A0A3B3SZC3"/>
<comment type="similarity">
    <text evidence="3">Belongs to the protein kinase superfamily. CAMK Ser/Thr protein kinase family.</text>
</comment>
<name>A0A3B3SZC3_9TELE</name>
<feature type="region of interest" description="Disordered" evidence="21">
    <location>
        <begin position="1"/>
        <end position="26"/>
    </location>
</feature>
<dbReference type="Gene3D" id="3.30.450.20">
    <property type="entry name" value="PAS domain"/>
    <property type="match status" value="1"/>
</dbReference>
<organism evidence="23 24">
    <name type="scientific">Paramormyrops kingsleyae</name>
    <dbReference type="NCBI Taxonomy" id="1676925"/>
    <lineage>
        <taxon>Eukaryota</taxon>
        <taxon>Metazoa</taxon>
        <taxon>Chordata</taxon>
        <taxon>Craniata</taxon>
        <taxon>Vertebrata</taxon>
        <taxon>Euteleostomi</taxon>
        <taxon>Actinopterygii</taxon>
        <taxon>Neopterygii</taxon>
        <taxon>Teleostei</taxon>
        <taxon>Osteoglossocephala</taxon>
        <taxon>Osteoglossomorpha</taxon>
        <taxon>Osteoglossiformes</taxon>
        <taxon>Mormyridae</taxon>
        <taxon>Paramormyrops</taxon>
    </lineage>
</organism>
<evidence type="ECO:0000256" key="1">
    <source>
        <dbReference type="ARBA" id="ARBA00004123"/>
    </source>
</evidence>
<keyword evidence="8" id="KW-0808">Transferase</keyword>
<dbReference type="GO" id="GO:0005634">
    <property type="term" value="C:nucleus"/>
    <property type="evidence" value="ECO:0007669"/>
    <property type="project" value="UniProtKB-SubCell"/>
</dbReference>
<dbReference type="PANTHER" id="PTHR24346">
    <property type="entry name" value="MAP/MICROTUBULE AFFINITY-REGULATING KINASE"/>
    <property type="match status" value="1"/>
</dbReference>
<keyword evidence="9" id="KW-0677">Repeat</keyword>
<dbReference type="Proteomes" id="UP000261540">
    <property type="component" value="Unplaced"/>
</dbReference>
<dbReference type="PANTHER" id="PTHR24346:SF51">
    <property type="entry name" value="PAS DOMAIN-CONTAINING SERINE_THREONINE-PROTEIN KINASE"/>
    <property type="match status" value="1"/>
</dbReference>
<dbReference type="CDD" id="cd00130">
    <property type="entry name" value="PAS"/>
    <property type="match status" value="1"/>
</dbReference>
<dbReference type="CTD" id="23178"/>
<dbReference type="PROSITE" id="PS50011">
    <property type="entry name" value="PROTEIN_KINASE_DOM"/>
    <property type="match status" value="1"/>
</dbReference>
<comment type="catalytic activity">
    <reaction evidence="16">
        <text>L-threonyl-[protein] + ATP = O-phospho-L-threonyl-[protein] + ADP + H(+)</text>
        <dbReference type="Rhea" id="RHEA:46608"/>
        <dbReference type="Rhea" id="RHEA-COMP:11060"/>
        <dbReference type="Rhea" id="RHEA-COMP:11605"/>
        <dbReference type="ChEBI" id="CHEBI:15378"/>
        <dbReference type="ChEBI" id="CHEBI:30013"/>
        <dbReference type="ChEBI" id="CHEBI:30616"/>
        <dbReference type="ChEBI" id="CHEBI:61977"/>
        <dbReference type="ChEBI" id="CHEBI:456216"/>
        <dbReference type="EC" id="2.7.11.1"/>
    </reaction>
</comment>
<sequence>MAVPSSQAAGCVHSGLGSPPQSDHSLELNRSFPCARRPSARGTFGLRYWRFNSALSGDSLNSYSYSWVPLRNVRLIDTPGERNQSGLFSGSCDGSESSMLDQLHRGGFVLSGPPPFHNPNKAVFTVDTKTTEILVANAKACKLFEYSSDDLIGSKLSWFLKTTSQSLEEALGEEHLKINGTLVVVSGKVVDAMNKNGKVFPVSVWARRLTLEGHRSLVVLERVERIEGHVTFAPNGRVLGCDLAFAHLHGYLDVSDMVGLSVHELIPSLLVPTSCEILPKMLRVQQVTGRGRTGSLFPMCAKLQVVVDHKVVVEPIEGPQDGLGVWHSDASDRDEGRWLPPPHPRPLYVCTVHVFCALSGLLTLRPDGSIRSINDNFGLMLFGYASAELQDKSITFLMPGFYESLCVAGGSPSNTLLRRRRSEDRSGLRAQTGYSSPSGSHTDPCRYPGSSNPPSGSMALPSCPGSVEPPGEKDPSTLLAGDAVIVQKGAAGEMIFTGANEQLESQGGIPSAISSPAVASTPCERQEATAELLEEAALVCPRLSGGDGSDDTSALLQTLGPEKLQNQNVSRLSTPEQDRGTGPAGCPQAMPGSAKELGHHCCDTDDGENSSFEVISLGSRSSSGFCEKWAGGSGPRTEDMRPDRRPALPVDSGSCFLEMDSNGDLVTRALADLDLNSSLELPVADLPRASCDTAELLRTPSPYMVESDVQGESHVEQTTNPRIVGGSINGSKQEAPCVDEAAKAQIVGNSIRNEGMPAPLMVTGTPTTSTPKKQKRRPHTPWNVDPPDRIVEGCFEGHCYHRDGSRLDVQMAIRRVQLPCGQPLFCLWLARRHRTEPVQEPVAKLPCDTESKDTSLQDASAWSLGEAVQQTAQGETLRSTQDLEQSHACDGKFGEEYSPICALGKGAFGFVWKACRRASGKEVVVKFIKKARVVSDCWVDDPDMGRVSQEIAILARVQHNNIVKVLEVYENENFFQMVMEKHGEGLDLFEFIDRQPHLDEPLASYIFRQLVVAVSYLRDRSILHRDIKDENIIIDTNFHIRLIDFGSATFLQPGKLFHVFCGTLEYCSPEVLLGNPYEGPELEMWSLGILLYTLLFGENPFCEVEEALKAQLCPPFSISEELYLLLSGLLDPDPMERTTLQELLQVPWLRQPINLAHYSWEEVFPAYHDSSLHRGSSSEVLRGEGPCGDGCLGSVEVLPCEEDDNDTEEEKRSMAALESELLKCLSDE</sequence>
<evidence type="ECO:0000256" key="4">
    <source>
        <dbReference type="ARBA" id="ARBA00012513"/>
    </source>
</evidence>
<feature type="region of interest" description="Disordered" evidence="21">
    <location>
        <begin position="560"/>
        <end position="595"/>
    </location>
</feature>
<dbReference type="InterPro" id="IPR000014">
    <property type="entry name" value="PAS"/>
</dbReference>
<evidence type="ECO:0000256" key="15">
    <source>
        <dbReference type="ARBA" id="ARBA00023242"/>
    </source>
</evidence>
<proteinExistence type="inferred from homology"/>
<keyword evidence="24" id="KW-1185">Reference proteome</keyword>
<dbReference type="SMART" id="SM00220">
    <property type="entry name" value="S_TKc"/>
    <property type="match status" value="1"/>
</dbReference>
<evidence type="ECO:0000256" key="7">
    <source>
        <dbReference type="ARBA" id="ARBA00022553"/>
    </source>
</evidence>
<evidence type="ECO:0000256" key="21">
    <source>
        <dbReference type="SAM" id="MobiDB-lite"/>
    </source>
</evidence>
<dbReference type="FunFam" id="3.30.450.20:FF:000059">
    <property type="entry name" value="PAS domain containing serine/threonine kinase"/>
    <property type="match status" value="1"/>
</dbReference>
<protein>
    <recommendedName>
        <fullName evidence="19">PAS domain-containing serine/threonine-protein kinase</fullName>
        <ecNumber evidence="4">2.7.11.1</ecNumber>
    </recommendedName>
</protein>
<evidence type="ECO:0000256" key="12">
    <source>
        <dbReference type="ARBA" id="ARBA00022840"/>
    </source>
</evidence>
<dbReference type="Pfam" id="PF00069">
    <property type="entry name" value="Pkinase"/>
    <property type="match status" value="1"/>
</dbReference>
<feature type="region of interest" description="Disordered" evidence="21">
    <location>
        <begin position="413"/>
        <end position="477"/>
    </location>
</feature>
<evidence type="ECO:0000313" key="23">
    <source>
        <dbReference type="Ensembl" id="ENSPKIP00000036122.1"/>
    </source>
</evidence>
<evidence type="ECO:0000256" key="17">
    <source>
        <dbReference type="ARBA" id="ARBA00048679"/>
    </source>
</evidence>
<comment type="subcellular location">
    <subcellularLocation>
        <location evidence="2">Cytoplasm</location>
    </subcellularLocation>
    <subcellularLocation>
        <location evidence="1">Nucleus</location>
    </subcellularLocation>
</comment>
<comment type="function">
    <text evidence="18">Serine/threonine-protein kinase involved in energy homeostasis and protein translation. Phosphorylates EEF1A1, GYS1, PDX1 and RPS6. Probably plays a role under changing environmental conditions (oxygen, glucose, nutrition), rather than under standard conditions. Acts as a sensor involved in energy homeostasis: regulates glycogen synthase synthesis by mediating phosphorylation of GYS1, leading to GYS1 inactivation. May be involved in glucose-stimulated insulin production in pancreas and regulation of glucagon secretion by glucose in alpha cells; however such data require additional evidences. May play a role in regulation of protein translation by phosphorylating EEF1A1, leading to increase translation efficiency. May also participate in respiratory regulation.</text>
</comment>
<dbReference type="GO" id="GO:0035556">
    <property type="term" value="P:intracellular signal transduction"/>
    <property type="evidence" value="ECO:0007669"/>
    <property type="project" value="TreeGrafter"/>
</dbReference>
<comment type="catalytic activity">
    <reaction evidence="17">
        <text>L-seryl-[protein] + ATP = O-phospho-L-seryl-[protein] + ADP + H(+)</text>
        <dbReference type="Rhea" id="RHEA:17989"/>
        <dbReference type="Rhea" id="RHEA-COMP:9863"/>
        <dbReference type="Rhea" id="RHEA-COMP:11604"/>
        <dbReference type="ChEBI" id="CHEBI:15378"/>
        <dbReference type="ChEBI" id="CHEBI:29999"/>
        <dbReference type="ChEBI" id="CHEBI:30616"/>
        <dbReference type="ChEBI" id="CHEBI:83421"/>
        <dbReference type="ChEBI" id="CHEBI:456216"/>
        <dbReference type="EC" id="2.7.11.1"/>
    </reaction>
</comment>
<dbReference type="EC" id="2.7.11.1" evidence="4"/>
<dbReference type="InterPro" id="IPR008271">
    <property type="entry name" value="Ser/Thr_kinase_AS"/>
</dbReference>
<keyword evidence="10 20" id="KW-0547">Nucleotide-binding</keyword>
<keyword evidence="14" id="KW-0446">Lipid-binding</keyword>
<evidence type="ECO:0000256" key="16">
    <source>
        <dbReference type="ARBA" id="ARBA00047899"/>
    </source>
</evidence>
<dbReference type="PROSITE" id="PS00107">
    <property type="entry name" value="PROTEIN_KINASE_ATP"/>
    <property type="match status" value="1"/>
</dbReference>
<feature type="compositionally biased region" description="Polar residues" evidence="21">
    <location>
        <begin position="432"/>
        <end position="441"/>
    </location>
</feature>
<dbReference type="GO" id="GO:0005829">
    <property type="term" value="C:cytosol"/>
    <property type="evidence" value="ECO:0007669"/>
    <property type="project" value="TreeGrafter"/>
</dbReference>
<keyword evidence="5" id="KW-0963">Cytoplasm</keyword>
<evidence type="ECO:0000256" key="5">
    <source>
        <dbReference type="ARBA" id="ARBA00022490"/>
    </source>
</evidence>
<evidence type="ECO:0000259" key="22">
    <source>
        <dbReference type="PROSITE" id="PS50011"/>
    </source>
</evidence>
<keyword evidence="12 20" id="KW-0067">ATP-binding</keyword>
<dbReference type="Pfam" id="PF13426">
    <property type="entry name" value="PAS_9"/>
    <property type="match status" value="1"/>
</dbReference>
<dbReference type="GO" id="GO:0005524">
    <property type="term" value="F:ATP binding"/>
    <property type="evidence" value="ECO:0007669"/>
    <property type="project" value="UniProtKB-UniRule"/>
</dbReference>
<keyword evidence="6" id="KW-0723">Serine/threonine-protein kinase</keyword>
<feature type="compositionally biased region" description="Polar residues" evidence="21">
    <location>
        <begin position="564"/>
        <end position="575"/>
    </location>
</feature>
<dbReference type="SUPFAM" id="SSF56112">
    <property type="entry name" value="Protein kinase-like (PK-like)"/>
    <property type="match status" value="1"/>
</dbReference>
<dbReference type="InterPro" id="IPR011009">
    <property type="entry name" value="Kinase-like_dom_sf"/>
</dbReference>
<dbReference type="PROSITE" id="PS00108">
    <property type="entry name" value="PROTEIN_KINASE_ST"/>
    <property type="match status" value="1"/>
</dbReference>
<feature type="domain" description="Protein kinase" evidence="22">
    <location>
        <begin position="897"/>
        <end position="1149"/>
    </location>
</feature>
<dbReference type="STRING" id="1676925.ENSPKIP00000036122"/>
<dbReference type="GO" id="GO:0004674">
    <property type="term" value="F:protein serine/threonine kinase activity"/>
    <property type="evidence" value="ECO:0007669"/>
    <property type="project" value="UniProtKB-KW"/>
</dbReference>
<dbReference type="GO" id="GO:0008289">
    <property type="term" value="F:lipid binding"/>
    <property type="evidence" value="ECO:0007669"/>
    <property type="project" value="UniProtKB-KW"/>
</dbReference>
<feature type="region of interest" description="Disordered" evidence="21">
    <location>
        <begin position="754"/>
        <end position="785"/>
    </location>
</feature>
<dbReference type="FunFam" id="3.30.200.20:FF:000346">
    <property type="entry name" value="PAS domain-containing serine/threonine-protein kinase"/>
    <property type="match status" value="1"/>
</dbReference>
<keyword evidence="15" id="KW-0539">Nucleus</keyword>
<accession>A0A3B3SZC3</accession>
<keyword evidence="13" id="KW-0007">Acetylation</keyword>
<reference evidence="23" key="2">
    <citation type="submission" date="2025-09" db="UniProtKB">
        <authorList>
            <consortium name="Ensembl"/>
        </authorList>
    </citation>
    <scope>IDENTIFICATION</scope>
</reference>
<evidence type="ECO:0000256" key="11">
    <source>
        <dbReference type="ARBA" id="ARBA00022777"/>
    </source>
</evidence>
<evidence type="ECO:0000256" key="6">
    <source>
        <dbReference type="ARBA" id="ARBA00022527"/>
    </source>
</evidence>
<reference evidence="23" key="1">
    <citation type="submission" date="2025-08" db="UniProtKB">
        <authorList>
            <consortium name="Ensembl"/>
        </authorList>
    </citation>
    <scope>IDENTIFICATION</scope>
</reference>
<evidence type="ECO:0000256" key="10">
    <source>
        <dbReference type="ARBA" id="ARBA00022741"/>
    </source>
</evidence>
<keyword evidence="7" id="KW-0597">Phosphoprotein</keyword>
<dbReference type="GeneTree" id="ENSGT00940000159035"/>
<dbReference type="Ensembl" id="ENSPKIT00000017062.1">
    <property type="protein sequence ID" value="ENSPKIP00000036122.1"/>
    <property type="gene ID" value="ENSPKIG00000014802.1"/>
</dbReference>